<keyword evidence="8" id="KW-1185">Reference proteome</keyword>
<accession>G7E6G3</accession>
<comment type="subcellular location">
    <subcellularLocation>
        <location evidence="1">Nucleus membrane</location>
        <topology evidence="1">Multi-pass membrane protein</topology>
    </subcellularLocation>
</comment>
<dbReference type="RefSeq" id="XP_014568979.1">
    <property type="nucleotide sequence ID" value="XM_014713493.1"/>
</dbReference>
<evidence type="ECO:0000256" key="1">
    <source>
        <dbReference type="ARBA" id="ARBA00004232"/>
    </source>
</evidence>
<feature type="domain" description="CCAAT-binding factor" evidence="6">
    <location>
        <begin position="405"/>
        <end position="551"/>
    </location>
</feature>
<dbReference type="GO" id="GO:0031965">
    <property type="term" value="C:nuclear membrane"/>
    <property type="evidence" value="ECO:0007669"/>
    <property type="project" value="UniProtKB-SubCell"/>
</dbReference>
<evidence type="ECO:0000313" key="7">
    <source>
        <dbReference type="EMBL" id="GAA98423.1"/>
    </source>
</evidence>
<protein>
    <recommendedName>
        <fullName evidence="6">CCAAT-binding factor domain-containing protein</fullName>
    </recommendedName>
</protein>
<dbReference type="GO" id="GO:0030692">
    <property type="term" value="C:Noc4p-Nop14p complex"/>
    <property type="evidence" value="ECO:0007669"/>
    <property type="project" value="TreeGrafter"/>
</dbReference>
<dbReference type="SUPFAM" id="SSF48371">
    <property type="entry name" value="ARM repeat"/>
    <property type="match status" value="1"/>
</dbReference>
<keyword evidence="3" id="KW-0812">Transmembrane</keyword>
<evidence type="ECO:0000256" key="3">
    <source>
        <dbReference type="ARBA" id="ARBA00022692"/>
    </source>
</evidence>
<comment type="similarity">
    <text evidence="2">Belongs to the CBF/MAK21 family.</text>
</comment>
<organism evidence="7 8">
    <name type="scientific">Mixia osmundae (strain CBS 9802 / IAM 14324 / JCM 22182 / KY 12970)</name>
    <dbReference type="NCBI Taxonomy" id="764103"/>
    <lineage>
        <taxon>Eukaryota</taxon>
        <taxon>Fungi</taxon>
        <taxon>Dikarya</taxon>
        <taxon>Basidiomycota</taxon>
        <taxon>Pucciniomycotina</taxon>
        <taxon>Mixiomycetes</taxon>
        <taxon>Mixiales</taxon>
        <taxon>Mixiaceae</taxon>
        <taxon>Mixia</taxon>
    </lineage>
</organism>
<dbReference type="InterPro" id="IPR005612">
    <property type="entry name" value="CCAAT-binding_factor"/>
</dbReference>
<reference evidence="7 8" key="1">
    <citation type="journal article" date="2011" name="J. Gen. Appl. Microbiol.">
        <title>Draft genome sequencing of the enigmatic basidiomycete Mixia osmundae.</title>
        <authorList>
            <person name="Nishida H."/>
            <person name="Nagatsuka Y."/>
            <person name="Sugiyama J."/>
        </authorList>
    </citation>
    <scope>NUCLEOTIDE SEQUENCE [LARGE SCALE GENOMIC DNA]</scope>
    <source>
        <strain evidence="8">CBS 9802 / IAM 14324 / JCM 22182 / KY 12970</strain>
    </source>
</reference>
<dbReference type="GO" id="GO:0042254">
    <property type="term" value="P:ribosome biogenesis"/>
    <property type="evidence" value="ECO:0007669"/>
    <property type="project" value="InterPro"/>
</dbReference>
<evidence type="ECO:0000256" key="5">
    <source>
        <dbReference type="SAM" id="MobiDB-lite"/>
    </source>
</evidence>
<dbReference type="OrthoDB" id="10263185at2759"/>
<dbReference type="AlphaFoldDB" id="G7E6G3"/>
<dbReference type="GO" id="GO:0032040">
    <property type="term" value="C:small-subunit processome"/>
    <property type="evidence" value="ECO:0007669"/>
    <property type="project" value="TreeGrafter"/>
</dbReference>
<evidence type="ECO:0000259" key="6">
    <source>
        <dbReference type="Pfam" id="PF03914"/>
    </source>
</evidence>
<dbReference type="InterPro" id="IPR016024">
    <property type="entry name" value="ARM-type_fold"/>
</dbReference>
<evidence type="ECO:0000256" key="2">
    <source>
        <dbReference type="ARBA" id="ARBA00007797"/>
    </source>
</evidence>
<sequence>MAALKPGRHCACATIDSSLSVRPGRGSTGSKMPGRVGAQKPSEKARLPAIATAEASLQSQPNNLNPLSDLLDSLHSATSSPQSAETAHAAVYSLHRILSSLIRRGRLHGRLPSDREGAARTVRDWLKARYQAFVSSLAAMLHHDDKAIRLASLNILMDLLRTESEQLSSLQRPPAYQFAAGLWSKIMQALLLPVRPEGSSKHVTIAPDLRLEFLTRYLNFYDDIRLYFLRALSEQAQATRDQLDPAQLDKFTSTALAFLEGLSSMPTESSELDAFWTCKPLARPAVEATDSKKRKRDQDIPAGEQDGQDESTGIFDDPSDSGSDDPAARRLSRRAQARLPELLSLVQHKKAFAQAWIALLPLLHLEDDLKRVLAILHRSVIPHMSRPTALMDFLSDACDRGGTTALLALNGLFTLIVHHNLDYPSFYKRLYALLDRQVLHTRYRPRFFRMLDTFLASPLLPAQLVASFAKRLARLSVSAPPAAIITILPFVYNLLKRHPACMVMVHREDDVAGDPFDMQEPDPLETNALATSLWEIAALQSHYLASISTLAKIFSEPFVRPEYDLEDFLDHAYATLFATEMERKIKRPPALNDTSIATVNASLVQIWSFE</sequence>
<dbReference type="FunCoup" id="G7E6G3">
    <property type="interactions" value="403"/>
</dbReference>
<dbReference type="EMBL" id="BABT02000152">
    <property type="protein sequence ID" value="GAA98423.1"/>
    <property type="molecule type" value="Genomic_DNA"/>
</dbReference>
<name>G7E6G3_MIXOS</name>
<proteinExistence type="inferred from homology"/>
<evidence type="ECO:0000256" key="4">
    <source>
        <dbReference type="ARBA" id="ARBA00022989"/>
    </source>
</evidence>
<reference evidence="7 8" key="2">
    <citation type="journal article" date="2012" name="Open Biol.">
        <title>Characteristics of nucleosomes and linker DNA regions on the genome of the basidiomycete Mixia osmundae revealed by mono- and dinucleosome mapping.</title>
        <authorList>
            <person name="Nishida H."/>
            <person name="Kondo S."/>
            <person name="Matsumoto T."/>
            <person name="Suzuki Y."/>
            <person name="Yoshikawa H."/>
            <person name="Taylor T.D."/>
            <person name="Sugiyama J."/>
        </authorList>
    </citation>
    <scope>NUCLEOTIDE SEQUENCE [LARGE SCALE GENOMIC DNA]</scope>
    <source>
        <strain evidence="8">CBS 9802 / IAM 14324 / JCM 22182 / KY 12970</strain>
    </source>
</reference>
<dbReference type="Proteomes" id="UP000009131">
    <property type="component" value="Unassembled WGS sequence"/>
</dbReference>
<keyword evidence="4" id="KW-0472">Membrane</keyword>
<feature type="region of interest" description="Disordered" evidence="5">
    <location>
        <begin position="21"/>
        <end position="46"/>
    </location>
</feature>
<dbReference type="Pfam" id="PF03914">
    <property type="entry name" value="CBF"/>
    <property type="match status" value="1"/>
</dbReference>
<dbReference type="STRING" id="764103.G7E6G3"/>
<dbReference type="PANTHER" id="PTHR12455:SF0">
    <property type="entry name" value="NUCLEOLAR COMPLEX PROTEIN 4 HOMOLOG"/>
    <property type="match status" value="1"/>
</dbReference>
<comment type="caution">
    <text evidence="7">The sequence shown here is derived from an EMBL/GenBank/DDBJ whole genome shotgun (WGS) entry which is preliminary data.</text>
</comment>
<gene>
    <name evidence="7" type="primary">Mo05109</name>
    <name evidence="7" type="ORF">E5Q_05109</name>
</gene>
<evidence type="ECO:0000313" key="8">
    <source>
        <dbReference type="Proteomes" id="UP000009131"/>
    </source>
</evidence>
<feature type="region of interest" description="Disordered" evidence="5">
    <location>
        <begin position="287"/>
        <end position="330"/>
    </location>
</feature>
<dbReference type="InParanoid" id="G7E6G3"/>
<dbReference type="InterPro" id="IPR027193">
    <property type="entry name" value="Noc4"/>
</dbReference>
<dbReference type="PANTHER" id="PTHR12455">
    <property type="entry name" value="NUCLEOLAR COMPLEX PROTEIN 4"/>
    <property type="match status" value="1"/>
</dbReference>
<dbReference type="eggNOG" id="KOG2154">
    <property type="taxonomic scope" value="Eukaryota"/>
</dbReference>
<dbReference type="OMA" id="HDDVRWF"/>
<dbReference type="HOGENOM" id="CLU_015945_1_0_1"/>
<keyword evidence="4" id="KW-1133">Transmembrane helix</keyword>